<dbReference type="HAMAP" id="MF_01007">
    <property type="entry name" value="16SrRNA_methyltr_H"/>
    <property type="match status" value="1"/>
</dbReference>
<keyword evidence="6" id="KW-0732">Signal</keyword>
<dbReference type="AlphaFoldDB" id="A0A2P5X4S2"/>
<keyword evidence="4" id="KW-0949">S-adenosyl-L-methionine</keyword>
<dbReference type="EMBL" id="KZ665663">
    <property type="protein sequence ID" value="PPR98343.1"/>
    <property type="molecule type" value="Genomic_DNA"/>
</dbReference>
<keyword evidence="2" id="KW-0489">Methyltransferase</keyword>
<feature type="region of interest" description="Disordered" evidence="5">
    <location>
        <begin position="380"/>
        <end position="399"/>
    </location>
</feature>
<protein>
    <submittedName>
        <fullName evidence="7">Uncharacterized protein</fullName>
    </submittedName>
</protein>
<name>A0A2P5X4S2_GOSBA</name>
<dbReference type="Gene3D" id="1.10.150.170">
    <property type="entry name" value="Putative methyltransferase TM0872, insert domain"/>
    <property type="match status" value="1"/>
</dbReference>
<proteinExistence type="inferred from homology"/>
<evidence type="ECO:0000313" key="8">
    <source>
        <dbReference type="Proteomes" id="UP000239757"/>
    </source>
</evidence>
<evidence type="ECO:0000256" key="5">
    <source>
        <dbReference type="SAM" id="MobiDB-lite"/>
    </source>
</evidence>
<gene>
    <name evidence="7" type="ORF">GOBAR_AA22329</name>
</gene>
<reference evidence="7 8" key="1">
    <citation type="submission" date="2015-01" db="EMBL/GenBank/DDBJ databases">
        <title>Genome of allotetraploid Gossypium barbadense reveals genomic plasticity and fiber elongation in cotton evolution.</title>
        <authorList>
            <person name="Chen X."/>
            <person name="Liu X."/>
            <person name="Zhao B."/>
            <person name="Zheng H."/>
            <person name="Hu Y."/>
            <person name="Lu G."/>
            <person name="Yang C."/>
            <person name="Chen J."/>
            <person name="Shan C."/>
            <person name="Zhang L."/>
            <person name="Zhou Y."/>
            <person name="Wang L."/>
            <person name="Guo W."/>
            <person name="Bai Y."/>
            <person name="Ruan J."/>
            <person name="Shangguan X."/>
            <person name="Mao Y."/>
            <person name="Jiang J."/>
            <person name="Zhu Y."/>
            <person name="Lei J."/>
            <person name="Kang H."/>
            <person name="Chen S."/>
            <person name="He X."/>
            <person name="Wang R."/>
            <person name="Wang Y."/>
            <person name="Chen J."/>
            <person name="Wang L."/>
            <person name="Yu S."/>
            <person name="Wang B."/>
            <person name="Wei J."/>
            <person name="Song S."/>
            <person name="Lu X."/>
            <person name="Gao Z."/>
            <person name="Gu W."/>
            <person name="Deng X."/>
            <person name="Ma D."/>
            <person name="Wang S."/>
            <person name="Liang W."/>
            <person name="Fang L."/>
            <person name="Cai C."/>
            <person name="Zhu X."/>
            <person name="Zhou B."/>
            <person name="Zhang Y."/>
            <person name="Chen Z."/>
            <person name="Xu S."/>
            <person name="Zhu R."/>
            <person name="Wang S."/>
            <person name="Zhang T."/>
            <person name="Zhao G."/>
        </authorList>
    </citation>
    <scope>NUCLEOTIDE SEQUENCE [LARGE SCALE GENOMIC DNA]</scope>
    <source>
        <strain evidence="8">cv. Xinhai21</strain>
        <tissue evidence="7">Leaf</tissue>
    </source>
</reference>
<dbReference type="Pfam" id="PF01795">
    <property type="entry name" value="Methyltransf_5"/>
    <property type="match status" value="1"/>
</dbReference>
<dbReference type="PANTHER" id="PTHR11265">
    <property type="entry name" value="S-ADENOSYL-METHYLTRANSFERASE MRAW"/>
    <property type="match status" value="1"/>
</dbReference>
<evidence type="ECO:0000256" key="6">
    <source>
        <dbReference type="SAM" id="SignalP"/>
    </source>
</evidence>
<dbReference type="GO" id="GO:0071424">
    <property type="term" value="F:rRNA (cytosine-N4-)-methyltransferase activity"/>
    <property type="evidence" value="ECO:0007669"/>
    <property type="project" value="TreeGrafter"/>
</dbReference>
<dbReference type="SUPFAM" id="SSF81799">
    <property type="entry name" value="Putative methyltransferase TM0872, insert domain"/>
    <property type="match status" value="1"/>
</dbReference>
<evidence type="ECO:0000256" key="3">
    <source>
        <dbReference type="ARBA" id="ARBA00022679"/>
    </source>
</evidence>
<dbReference type="PANTHER" id="PTHR11265:SF0">
    <property type="entry name" value="12S RRNA N4-METHYLCYTIDINE METHYLTRANSFERASE"/>
    <property type="match status" value="1"/>
</dbReference>
<evidence type="ECO:0000313" key="7">
    <source>
        <dbReference type="EMBL" id="PPR98343.1"/>
    </source>
</evidence>
<dbReference type="OrthoDB" id="439808at2759"/>
<dbReference type="InterPro" id="IPR029063">
    <property type="entry name" value="SAM-dependent_MTases_sf"/>
</dbReference>
<evidence type="ECO:0000256" key="2">
    <source>
        <dbReference type="ARBA" id="ARBA00022603"/>
    </source>
</evidence>
<accession>A0A2P5X4S2</accession>
<feature type="signal peptide" evidence="6">
    <location>
        <begin position="1"/>
        <end position="29"/>
    </location>
</feature>
<dbReference type="SUPFAM" id="SSF53335">
    <property type="entry name" value="S-adenosyl-L-methionine-dependent methyltransferases"/>
    <property type="match status" value="1"/>
</dbReference>
<keyword evidence="3" id="KW-0808">Transferase</keyword>
<evidence type="ECO:0000256" key="4">
    <source>
        <dbReference type="ARBA" id="ARBA00022691"/>
    </source>
</evidence>
<dbReference type="Gene3D" id="3.40.50.150">
    <property type="entry name" value="Vaccinia Virus protein VP39"/>
    <property type="match status" value="1"/>
</dbReference>
<comment type="similarity">
    <text evidence="1">Belongs to the methyltransferase superfamily. RsmH family.</text>
</comment>
<sequence length="411" mass="45617">MAATAIANAKHMMLMMLSASISLPLSSRSASLSAKRLLYNQYPTRSQTLQSHIPVMLGEVLDVFSSNLKPLSSFVDCTLGAAGHASAIIQSHPELKLFIGMDVDPLALRMARSRINAAISHSHPHPNFQALTFVKNFRHIRSLLTQVDHISSGVDGILMDLGMSSMQVNNPARGFSVLANGPLDMRMDPQASLKAEDILNSWPDSEVGRILRDYGEERNWRLLQNKIAQARLQGGLHSTGELVDVIRSTTPGTKGRFPLHSIPSSHVVLCYWITNELRTVPVGGKQGWIKTATRVFQALRIAVNDELKTLEDSPHACFDCLAPEGRLAVISFHSLEDRIVKQVFLKIIGEEGRDSVRKIKGGEDEKELWIRQTIQGSNGTILTKRPITPSEKEEGFNRRRRSAKLRVIQKL</sequence>
<evidence type="ECO:0000256" key="1">
    <source>
        <dbReference type="ARBA" id="ARBA00010396"/>
    </source>
</evidence>
<dbReference type="Proteomes" id="UP000239757">
    <property type="component" value="Unassembled WGS sequence"/>
</dbReference>
<dbReference type="GO" id="GO:0070475">
    <property type="term" value="P:rRNA base methylation"/>
    <property type="evidence" value="ECO:0007669"/>
    <property type="project" value="TreeGrafter"/>
</dbReference>
<organism evidence="7 8">
    <name type="scientific">Gossypium barbadense</name>
    <name type="common">Sea Island cotton</name>
    <name type="synonym">Hibiscus barbadensis</name>
    <dbReference type="NCBI Taxonomy" id="3634"/>
    <lineage>
        <taxon>Eukaryota</taxon>
        <taxon>Viridiplantae</taxon>
        <taxon>Streptophyta</taxon>
        <taxon>Embryophyta</taxon>
        <taxon>Tracheophyta</taxon>
        <taxon>Spermatophyta</taxon>
        <taxon>Magnoliopsida</taxon>
        <taxon>eudicotyledons</taxon>
        <taxon>Gunneridae</taxon>
        <taxon>Pentapetalae</taxon>
        <taxon>rosids</taxon>
        <taxon>malvids</taxon>
        <taxon>Malvales</taxon>
        <taxon>Malvaceae</taxon>
        <taxon>Malvoideae</taxon>
        <taxon>Gossypium</taxon>
    </lineage>
</organism>
<dbReference type="InterPro" id="IPR023397">
    <property type="entry name" value="SAM-dep_MeTrfase_MraW_recog"/>
</dbReference>
<dbReference type="InterPro" id="IPR002903">
    <property type="entry name" value="RsmH"/>
</dbReference>
<feature type="chain" id="PRO_5015197084" evidence="6">
    <location>
        <begin position="30"/>
        <end position="411"/>
    </location>
</feature>